<name>A0A1X1E880_9GAMM</name>
<sequence length="62" mass="7281">MTKYKIAYEYSSNGEKQTDEILMDSDHEPIREELEHAFSRDTLRFHHQGLSAWVIISVVTVK</sequence>
<dbReference type="RefSeq" id="WP_104957117.1">
    <property type="nucleotide sequence ID" value="NZ_CP026377.1"/>
</dbReference>
<evidence type="ECO:0000313" key="2">
    <source>
        <dbReference type="Proteomes" id="UP000238365"/>
    </source>
</evidence>
<protein>
    <submittedName>
        <fullName evidence="1">Uncharacterized protein</fullName>
    </submittedName>
</protein>
<proteinExistence type="predicted"/>
<keyword evidence="2" id="KW-1185">Reference proteome</keyword>
<dbReference type="Proteomes" id="UP000238365">
    <property type="component" value="Chromosome"/>
</dbReference>
<dbReference type="KEGG" id="pgz:C2E15_09305"/>
<dbReference type="AlphaFoldDB" id="A0A1X1E880"/>
<dbReference type="EMBL" id="CP026377">
    <property type="protein sequence ID" value="AUX93254.1"/>
    <property type="molecule type" value="Genomic_DNA"/>
</dbReference>
<organism evidence="1 2">
    <name type="scientific">Mixta gaviniae</name>
    <dbReference type="NCBI Taxonomy" id="665914"/>
    <lineage>
        <taxon>Bacteria</taxon>
        <taxon>Pseudomonadati</taxon>
        <taxon>Pseudomonadota</taxon>
        <taxon>Gammaproteobacteria</taxon>
        <taxon>Enterobacterales</taxon>
        <taxon>Erwiniaceae</taxon>
        <taxon>Mixta</taxon>
    </lineage>
</organism>
<reference evidence="1 2" key="1">
    <citation type="submission" date="2018-01" db="EMBL/GenBank/DDBJ databases">
        <title>Complete and assembled Genome of Pantoea gaviniae DSM22758T.</title>
        <authorList>
            <person name="Stevens M.J.A."/>
            <person name="Zurfluh K."/>
            <person name="Stephan R."/>
        </authorList>
    </citation>
    <scope>NUCLEOTIDE SEQUENCE [LARGE SCALE GENOMIC DNA]</scope>
    <source>
        <strain evidence="1 2">DSM 22758</strain>
    </source>
</reference>
<evidence type="ECO:0000313" key="1">
    <source>
        <dbReference type="EMBL" id="AUX93254.1"/>
    </source>
</evidence>
<gene>
    <name evidence="1" type="ORF">C2E15_09305</name>
</gene>
<accession>A0A1X1E880</accession>